<dbReference type="EMBL" id="CP148074">
    <property type="protein sequence ID" value="WXL25330.1"/>
    <property type="molecule type" value="Genomic_DNA"/>
</dbReference>
<dbReference type="Proteomes" id="UP001476583">
    <property type="component" value="Chromosome"/>
</dbReference>
<keyword evidence="4" id="KW-0449">Lipoprotein</keyword>
<keyword evidence="1 5" id="KW-0732">Signal</keyword>
<evidence type="ECO:0000313" key="8">
    <source>
        <dbReference type="Proteomes" id="UP001476583"/>
    </source>
</evidence>
<keyword evidence="3" id="KW-0564">Palmitate</keyword>
<evidence type="ECO:0000256" key="2">
    <source>
        <dbReference type="ARBA" id="ARBA00023136"/>
    </source>
</evidence>
<proteinExistence type="predicted"/>
<organism evidence="7 8">
    <name type="scientific">Ectopseudomonas mendocina</name>
    <name type="common">Pseudomonas mendocina</name>
    <dbReference type="NCBI Taxonomy" id="300"/>
    <lineage>
        <taxon>Bacteria</taxon>
        <taxon>Pseudomonadati</taxon>
        <taxon>Pseudomonadota</taxon>
        <taxon>Gammaproteobacteria</taxon>
        <taxon>Pseudomonadales</taxon>
        <taxon>Pseudomonadaceae</taxon>
        <taxon>Ectopseudomonas</taxon>
    </lineage>
</organism>
<keyword evidence="8" id="KW-1185">Reference proteome</keyword>
<keyword evidence="2" id="KW-0472">Membrane</keyword>
<feature type="signal peptide" evidence="5">
    <location>
        <begin position="1"/>
        <end position="22"/>
    </location>
</feature>
<dbReference type="PROSITE" id="PS51257">
    <property type="entry name" value="PROKAR_LIPOPROTEIN"/>
    <property type="match status" value="1"/>
</dbReference>
<dbReference type="Pfam" id="PF09864">
    <property type="entry name" value="MliC"/>
    <property type="match status" value="1"/>
</dbReference>
<evidence type="ECO:0000259" key="6">
    <source>
        <dbReference type="Pfam" id="PF09864"/>
    </source>
</evidence>
<evidence type="ECO:0000256" key="5">
    <source>
        <dbReference type="SAM" id="SignalP"/>
    </source>
</evidence>
<feature type="domain" description="C-type lysozyme inhibitor" evidence="6">
    <location>
        <begin position="31"/>
        <end position="98"/>
    </location>
</feature>
<gene>
    <name evidence="7" type="ORF">WG219_18815</name>
</gene>
<sequence>MRTIVLLLPLSLLAACSNQPEAVATDGWTRWVCETQVEVLWRYTNSQHEAIDMRLGGDDIVHRLRRQTSASGALYSDPLIAFHSKGDEAVIYRPTNKQVIGRFCKAP</sequence>
<accession>A0ABZ2RFX8</accession>
<evidence type="ECO:0000313" key="7">
    <source>
        <dbReference type="EMBL" id="WXL25330.1"/>
    </source>
</evidence>
<evidence type="ECO:0000256" key="1">
    <source>
        <dbReference type="ARBA" id="ARBA00022729"/>
    </source>
</evidence>
<dbReference type="InterPro" id="IPR036328">
    <property type="entry name" value="MliC_sf"/>
</dbReference>
<protein>
    <submittedName>
        <fullName evidence="7">MliC family protein</fullName>
    </submittedName>
</protein>
<dbReference type="Gene3D" id="2.40.128.200">
    <property type="match status" value="1"/>
</dbReference>
<evidence type="ECO:0000256" key="4">
    <source>
        <dbReference type="ARBA" id="ARBA00023288"/>
    </source>
</evidence>
<dbReference type="SUPFAM" id="SSF141488">
    <property type="entry name" value="YdhA-like"/>
    <property type="match status" value="1"/>
</dbReference>
<feature type="chain" id="PRO_5046252879" evidence="5">
    <location>
        <begin position="23"/>
        <end position="107"/>
    </location>
</feature>
<reference evidence="7 8" key="1">
    <citation type="submission" date="2024-03" db="EMBL/GenBank/DDBJ databases">
        <title>Complete genome of BD2.</title>
        <authorList>
            <person name="Cao G."/>
        </authorList>
    </citation>
    <scope>NUCLEOTIDE SEQUENCE [LARGE SCALE GENOMIC DNA]</scope>
    <source>
        <strain evidence="7 8">BD2</strain>
    </source>
</reference>
<evidence type="ECO:0000256" key="3">
    <source>
        <dbReference type="ARBA" id="ARBA00023139"/>
    </source>
</evidence>
<dbReference type="InterPro" id="IPR018660">
    <property type="entry name" value="MliC"/>
</dbReference>
<name>A0ABZ2RFX8_ECTME</name>